<name>A0ACA9S1C4_9GLOM</name>
<evidence type="ECO:0000313" key="1">
    <source>
        <dbReference type="EMBL" id="CAG8822173.1"/>
    </source>
</evidence>
<keyword evidence="2" id="KW-1185">Reference proteome</keyword>
<proteinExistence type="predicted"/>
<organism evidence="1 2">
    <name type="scientific">Racocetra persica</name>
    <dbReference type="NCBI Taxonomy" id="160502"/>
    <lineage>
        <taxon>Eukaryota</taxon>
        <taxon>Fungi</taxon>
        <taxon>Fungi incertae sedis</taxon>
        <taxon>Mucoromycota</taxon>
        <taxon>Glomeromycotina</taxon>
        <taxon>Glomeromycetes</taxon>
        <taxon>Diversisporales</taxon>
        <taxon>Gigasporaceae</taxon>
        <taxon>Racocetra</taxon>
    </lineage>
</organism>
<gene>
    <name evidence="1" type="ORF">RPERSI_LOCUS25741</name>
</gene>
<protein>
    <submittedName>
        <fullName evidence="1">12483_t:CDS:1</fullName>
    </submittedName>
</protein>
<evidence type="ECO:0000313" key="2">
    <source>
        <dbReference type="Proteomes" id="UP000789920"/>
    </source>
</evidence>
<sequence length="115" mass="13441">CTVHTIQLALRDRFDITEISNLISKAKILNSYISGKDKYHESLRELQAELNLQHQVNPLLNDTRTRWSSTYNLLKNLFLLHNDIVRLANNLKQNVNRQERQDGTKLSDLLLLTEE</sequence>
<feature type="non-terminal residue" evidence="1">
    <location>
        <position position="1"/>
    </location>
</feature>
<dbReference type="EMBL" id="CAJVQC010085868">
    <property type="protein sequence ID" value="CAG8822173.1"/>
    <property type="molecule type" value="Genomic_DNA"/>
</dbReference>
<comment type="caution">
    <text evidence="1">The sequence shown here is derived from an EMBL/GenBank/DDBJ whole genome shotgun (WGS) entry which is preliminary data.</text>
</comment>
<dbReference type="Proteomes" id="UP000789920">
    <property type="component" value="Unassembled WGS sequence"/>
</dbReference>
<accession>A0ACA9S1C4</accession>
<reference evidence="1" key="1">
    <citation type="submission" date="2021-06" db="EMBL/GenBank/DDBJ databases">
        <authorList>
            <person name="Kallberg Y."/>
            <person name="Tangrot J."/>
            <person name="Rosling A."/>
        </authorList>
    </citation>
    <scope>NUCLEOTIDE SEQUENCE</scope>
    <source>
        <strain evidence="1">MA461A</strain>
    </source>
</reference>